<feature type="region of interest" description="Disordered" evidence="8">
    <location>
        <begin position="1"/>
        <end position="26"/>
    </location>
</feature>
<keyword evidence="4" id="KW-0732">Signal</keyword>
<feature type="transmembrane region" description="Helical" evidence="9">
    <location>
        <begin position="50"/>
        <end position="71"/>
    </location>
</feature>
<keyword evidence="9" id="KW-0812">Transmembrane</keyword>
<dbReference type="AlphaFoldDB" id="A0A5M9JBW5"/>
<evidence type="ECO:0000256" key="4">
    <source>
        <dbReference type="ARBA" id="ARBA00022729"/>
    </source>
</evidence>
<reference evidence="11 12" key="1">
    <citation type="submission" date="2019-06" db="EMBL/GenBank/DDBJ databases">
        <title>Genome Sequence of the Brown Rot Fungal Pathogen Monilinia fructicola.</title>
        <authorList>
            <person name="De Miccolis Angelini R.M."/>
            <person name="Landi L."/>
            <person name="Abate D."/>
            <person name="Pollastro S."/>
            <person name="Romanazzi G."/>
            <person name="Faretra F."/>
        </authorList>
    </citation>
    <scope>NUCLEOTIDE SEQUENCE [LARGE SCALE GENOMIC DNA]</scope>
    <source>
        <strain evidence="11 12">Mfrc123</strain>
    </source>
</reference>
<evidence type="ECO:0000256" key="9">
    <source>
        <dbReference type="SAM" id="Phobius"/>
    </source>
</evidence>
<dbReference type="Pfam" id="PF07156">
    <property type="entry name" value="Prenylcys_lyase"/>
    <property type="match status" value="1"/>
</dbReference>
<feature type="domain" description="Prenylcysteine lyase" evidence="10">
    <location>
        <begin position="217"/>
        <end position="578"/>
    </location>
</feature>
<accession>A0A5M9JBW5</accession>
<dbReference type="Gene3D" id="3.50.50.60">
    <property type="entry name" value="FAD/NAD(P)-binding domain"/>
    <property type="match status" value="1"/>
</dbReference>
<evidence type="ECO:0000313" key="12">
    <source>
        <dbReference type="Proteomes" id="UP000322873"/>
    </source>
</evidence>
<comment type="similarity">
    <text evidence="2">Belongs to the prenylcysteine oxidase family.</text>
</comment>
<dbReference type="SUPFAM" id="SSF51905">
    <property type="entry name" value="FAD/NAD(P)-binding domain"/>
    <property type="match status" value="1"/>
</dbReference>
<keyword evidence="6" id="KW-0560">Oxidoreductase</keyword>
<dbReference type="InterPro" id="IPR036188">
    <property type="entry name" value="FAD/NAD-bd_sf"/>
</dbReference>
<comment type="cofactor">
    <cofactor evidence="1">
        <name>FAD</name>
        <dbReference type="ChEBI" id="CHEBI:57692"/>
    </cofactor>
</comment>
<proteinExistence type="inferred from homology"/>
<evidence type="ECO:0000256" key="2">
    <source>
        <dbReference type="ARBA" id="ARBA00009967"/>
    </source>
</evidence>
<keyword evidence="5" id="KW-0274">FAD</keyword>
<keyword evidence="12" id="KW-1185">Reference proteome</keyword>
<dbReference type="EMBL" id="VICG01000015">
    <property type="protein sequence ID" value="KAA8564755.1"/>
    <property type="molecule type" value="Genomic_DNA"/>
</dbReference>
<comment type="caution">
    <text evidence="11">The sequence shown here is derived from an EMBL/GenBank/DDBJ whole genome shotgun (WGS) entry which is preliminary data.</text>
</comment>
<dbReference type="GO" id="GO:0030328">
    <property type="term" value="P:prenylcysteine catabolic process"/>
    <property type="evidence" value="ECO:0007669"/>
    <property type="project" value="InterPro"/>
</dbReference>
<dbReference type="GO" id="GO:0030327">
    <property type="term" value="P:prenylated protein catabolic process"/>
    <property type="evidence" value="ECO:0007669"/>
    <property type="project" value="TreeGrafter"/>
</dbReference>
<keyword evidence="9" id="KW-0472">Membrane</keyword>
<dbReference type="InterPro" id="IPR017046">
    <property type="entry name" value="Prenylcysteine_Oxase1"/>
</dbReference>
<dbReference type="PANTHER" id="PTHR15944">
    <property type="entry name" value="FARNESYLCYSTEINE LYASE"/>
    <property type="match status" value="1"/>
</dbReference>
<dbReference type="VEuPathDB" id="FungiDB:MFRU_013g02530"/>
<keyword evidence="7" id="KW-0325">Glycoprotein</keyword>
<evidence type="ECO:0000256" key="3">
    <source>
        <dbReference type="ARBA" id="ARBA00022630"/>
    </source>
</evidence>
<evidence type="ECO:0000256" key="6">
    <source>
        <dbReference type="ARBA" id="ARBA00023002"/>
    </source>
</evidence>
<organism evidence="11 12">
    <name type="scientific">Monilinia fructicola</name>
    <name type="common">Brown rot fungus</name>
    <name type="synonym">Ciboria fructicola</name>
    <dbReference type="NCBI Taxonomy" id="38448"/>
    <lineage>
        <taxon>Eukaryota</taxon>
        <taxon>Fungi</taxon>
        <taxon>Dikarya</taxon>
        <taxon>Ascomycota</taxon>
        <taxon>Pezizomycotina</taxon>
        <taxon>Leotiomycetes</taxon>
        <taxon>Helotiales</taxon>
        <taxon>Sclerotiniaceae</taxon>
        <taxon>Monilinia</taxon>
    </lineage>
</organism>
<keyword evidence="3" id="KW-0285">Flavoprotein</keyword>
<dbReference type="GO" id="GO:0001735">
    <property type="term" value="F:prenylcysteine oxidase activity"/>
    <property type="evidence" value="ECO:0007669"/>
    <property type="project" value="InterPro"/>
</dbReference>
<dbReference type="InterPro" id="IPR010795">
    <property type="entry name" value="Prenylcys_lyase"/>
</dbReference>
<evidence type="ECO:0000313" key="11">
    <source>
        <dbReference type="EMBL" id="KAA8564755.1"/>
    </source>
</evidence>
<evidence type="ECO:0000256" key="5">
    <source>
        <dbReference type="ARBA" id="ARBA00022827"/>
    </source>
</evidence>
<dbReference type="PANTHER" id="PTHR15944:SF0">
    <property type="entry name" value="PRENYLCYSTEINE LYASE DOMAIN-CONTAINING PROTEIN"/>
    <property type="match status" value="1"/>
</dbReference>
<keyword evidence="9" id="KW-1133">Transmembrane helix</keyword>
<gene>
    <name evidence="11" type="ORF">EYC84_011642</name>
</gene>
<sequence>MASKTYKASSPPSYTSEAPPEYSETSPILSNSFEYPRSYPRDGGNKISKIVLTILRAFTAILLTVGIIVGLDNFLSSINPQPNPKPEIKVVDIKVGIVGAGPAGIAAARGVRNEVLAHTAILRNHNVDLNVEIIIYEEKTRIGGRMTVEDTSPMVIEVEDVAGGAFNGDLLETIGGVVGEEKQESIIAEGEELGVGKVAFFDPTHIIVETYRPYTTTPWTHYLSLLIRYGTSIWRAPKVPIGTMNSFNSFLDTMAETNSPTQSVQEIIRVMSKQYTWLPFSIPASDRLRMNEIGDNYARDILAPQVRRHTGQSIEHLSDLALSMALEREEIGCQKPENRGVFQMMMENALKDSGAKLRVSSKVTKIQWEELTEGYENWILQWEDVLDHESPLNAEVLDKIIIASPSNYSDLLGNMEHQEQFTNYETGYDIEYQPVYITFFLAPSPISSSFLKSGSSLPAQLLPIINSHDPKDPAFDSIIELSLLRPIVGYDNSAKYMYRLLSSQPISNVTLVTSLGLTKDITESWTQHQIPYAYPSMQALLPKEIKGDFQLGKNIWTTNGAEGPLGSSVELAWTVGSNSIWLLNYFSIASIGLCISVEHEVISGYHDFVKHNAAVSECGKYWGTFKFISIKHCSYLYHLCLSLKGRPPMSIPDTATSSHQNT</sequence>
<dbReference type="Proteomes" id="UP000322873">
    <property type="component" value="Unassembled WGS sequence"/>
</dbReference>
<name>A0A5M9JBW5_MONFR</name>
<evidence type="ECO:0000259" key="10">
    <source>
        <dbReference type="Pfam" id="PF07156"/>
    </source>
</evidence>
<evidence type="ECO:0000256" key="8">
    <source>
        <dbReference type="SAM" id="MobiDB-lite"/>
    </source>
</evidence>
<evidence type="ECO:0000256" key="1">
    <source>
        <dbReference type="ARBA" id="ARBA00001974"/>
    </source>
</evidence>
<protein>
    <recommendedName>
        <fullName evidence="10">Prenylcysteine lyase domain-containing protein</fullName>
    </recommendedName>
</protein>
<feature type="compositionally biased region" description="Polar residues" evidence="8">
    <location>
        <begin position="1"/>
        <end position="16"/>
    </location>
</feature>
<evidence type="ECO:0000256" key="7">
    <source>
        <dbReference type="ARBA" id="ARBA00023180"/>
    </source>
</evidence>